<dbReference type="OrthoDB" id="9775406at2"/>
<feature type="binding site" evidence="3">
    <location>
        <position position="198"/>
    </location>
    <ligand>
        <name>a divalent metal cation</name>
        <dbReference type="ChEBI" id="CHEBI:60240"/>
    </ligand>
</feature>
<dbReference type="RefSeq" id="WP_058443443.1">
    <property type="nucleotide sequence ID" value="NZ_LBHK01000028.1"/>
</dbReference>
<dbReference type="InterPro" id="IPR011042">
    <property type="entry name" value="6-blade_b-propeller_TolB-like"/>
</dbReference>
<dbReference type="EC" id="3.1.1.15" evidence="5"/>
<dbReference type="GO" id="GO:0004341">
    <property type="term" value="F:gluconolactonase activity"/>
    <property type="evidence" value="ECO:0007669"/>
    <property type="project" value="TreeGrafter"/>
</dbReference>
<dbReference type="EMBL" id="UASS01000011">
    <property type="protein sequence ID" value="SPX60756.1"/>
    <property type="molecule type" value="Genomic_DNA"/>
</dbReference>
<sequence>MKMPGPNTVLNTEAILGESPLWSVQEGVLYWLDCLRPAIYRFNPLTGENSVIVLDQIVTSVALHSPDYLLVTVEQGYAFANLKTGQLDLIADPYARKAVIFNDGKCDRKGRFWSGTAAKDWQSPIGILFQLTADLSFKPMAEGFILSNGIGFSPDSKHLYFADSMAHTIYRFDFDLQNGIITNKKRFIDIPDTDGLPDGLTVDADGFLWVAMWDGSCINRYSPQGEKVSSIPLPIPRPTSVAFGDHDLSTLYVTSARMGLSDEQLQQSPASGNLLAIKTPYRGLPEPFFKTNHSR</sequence>
<dbReference type="PRINTS" id="PR01790">
    <property type="entry name" value="SMP30FAMILY"/>
</dbReference>
<dbReference type="EMBL" id="LNYB01000009">
    <property type="protein sequence ID" value="KTD04134.1"/>
    <property type="molecule type" value="Genomic_DNA"/>
</dbReference>
<evidence type="ECO:0000256" key="3">
    <source>
        <dbReference type="PIRSR" id="PIRSR605511-2"/>
    </source>
</evidence>
<dbReference type="Pfam" id="PF08450">
    <property type="entry name" value="SGL"/>
    <property type="match status" value="1"/>
</dbReference>
<comment type="cofactor">
    <cofactor evidence="3">
        <name>Zn(2+)</name>
        <dbReference type="ChEBI" id="CHEBI:29105"/>
    </cofactor>
    <text evidence="3">Binds 1 divalent metal cation per subunit.</text>
</comment>
<dbReference type="InterPro" id="IPR005511">
    <property type="entry name" value="SMP-30"/>
</dbReference>
<dbReference type="STRING" id="453.Lfee_0222"/>
<proteinExistence type="inferred from homology"/>
<dbReference type="PATRIC" id="fig|453.4.peg.243"/>
<dbReference type="EC" id="3.1.1.-" evidence="6"/>
<dbReference type="Gene3D" id="2.120.10.30">
    <property type="entry name" value="TolB, C-terminal domain"/>
    <property type="match status" value="1"/>
</dbReference>
<reference evidence="5 7" key="1">
    <citation type="submission" date="2015-11" db="EMBL/GenBank/DDBJ databases">
        <title>Genomic analysis of 38 Legionella species identifies large and diverse effector repertoires.</title>
        <authorList>
            <person name="Burstein D."/>
            <person name="Amaro F."/>
            <person name="Zusman T."/>
            <person name="Lifshitz Z."/>
            <person name="Cohen O."/>
            <person name="Gilbert J.A."/>
            <person name="Pupko T."/>
            <person name="Shuman H.A."/>
            <person name="Segal G."/>
        </authorList>
    </citation>
    <scope>NUCLEOTIDE SEQUENCE [LARGE SCALE GENOMIC DNA]</scope>
    <source>
        <strain evidence="5 7">WO-44C</strain>
    </source>
</reference>
<evidence type="ECO:0000313" key="6">
    <source>
        <dbReference type="EMBL" id="SPX60756.1"/>
    </source>
</evidence>
<gene>
    <name evidence="5" type="primary">araB</name>
    <name evidence="5" type="ORF">Lfee_0222</name>
    <name evidence="6" type="ORF">NCTC12022_01489</name>
</gene>
<feature type="active site" description="Proton donor/acceptor" evidence="2">
    <location>
        <position position="198"/>
    </location>
</feature>
<evidence type="ECO:0000256" key="2">
    <source>
        <dbReference type="PIRSR" id="PIRSR605511-1"/>
    </source>
</evidence>
<evidence type="ECO:0000313" key="5">
    <source>
        <dbReference type="EMBL" id="KTD04134.1"/>
    </source>
</evidence>
<keyword evidence="3" id="KW-0862">Zinc</keyword>
<feature type="binding site" evidence="3">
    <location>
        <position position="102"/>
    </location>
    <ligand>
        <name>substrate</name>
    </ligand>
</feature>
<reference evidence="6 8" key="2">
    <citation type="submission" date="2018-06" db="EMBL/GenBank/DDBJ databases">
        <authorList>
            <consortium name="Pathogen Informatics"/>
            <person name="Doyle S."/>
        </authorList>
    </citation>
    <scope>NUCLEOTIDE SEQUENCE [LARGE SCALE GENOMIC DNA]</scope>
    <source>
        <strain evidence="6 8">NCTC12022</strain>
    </source>
</reference>
<keyword evidence="7" id="KW-1185">Reference proteome</keyword>
<evidence type="ECO:0000313" key="7">
    <source>
        <dbReference type="Proteomes" id="UP000054698"/>
    </source>
</evidence>
<dbReference type="PANTHER" id="PTHR10907:SF47">
    <property type="entry name" value="REGUCALCIN"/>
    <property type="match status" value="1"/>
</dbReference>
<dbReference type="SUPFAM" id="SSF63829">
    <property type="entry name" value="Calcium-dependent phosphotriesterase"/>
    <property type="match status" value="1"/>
</dbReference>
<protein>
    <submittedName>
        <fullName evidence="5">L-arabinolactonase</fullName>
        <ecNumber evidence="5">3.1.1.15</ecNumber>
    </submittedName>
    <submittedName>
        <fullName evidence="6">Lactonase drp35</fullName>
        <ecNumber evidence="6">3.1.1.-</ecNumber>
    </submittedName>
</protein>
<dbReference type="GO" id="GO:0019853">
    <property type="term" value="P:L-ascorbic acid biosynthetic process"/>
    <property type="evidence" value="ECO:0007669"/>
    <property type="project" value="TreeGrafter"/>
</dbReference>
<evidence type="ECO:0000256" key="1">
    <source>
        <dbReference type="ARBA" id="ARBA00008853"/>
    </source>
</evidence>
<dbReference type="AlphaFoldDB" id="A0A0W0U8X6"/>
<feature type="binding site" evidence="3">
    <location>
        <position position="120"/>
    </location>
    <ligand>
        <name>substrate</name>
    </ligand>
</feature>
<evidence type="ECO:0000259" key="4">
    <source>
        <dbReference type="Pfam" id="PF08450"/>
    </source>
</evidence>
<feature type="binding site" evidence="3">
    <location>
        <position position="18"/>
    </location>
    <ligand>
        <name>a divalent metal cation</name>
        <dbReference type="ChEBI" id="CHEBI:60240"/>
    </ligand>
</feature>
<feature type="domain" description="SMP-30/Gluconolactonase/LRE-like region" evidence="4">
    <location>
        <begin position="16"/>
        <end position="257"/>
    </location>
</feature>
<accession>A0A0W0U8X6</accession>
<comment type="similarity">
    <text evidence="1">Belongs to the SMP-30/CGR1 family.</text>
</comment>
<feature type="binding site" evidence="3">
    <location>
        <position position="148"/>
    </location>
    <ligand>
        <name>a divalent metal cation</name>
        <dbReference type="ChEBI" id="CHEBI:60240"/>
    </ligand>
</feature>
<dbReference type="GO" id="GO:0050021">
    <property type="term" value="F:L-arabinonolactonase activity"/>
    <property type="evidence" value="ECO:0007669"/>
    <property type="project" value="UniProtKB-EC"/>
</dbReference>
<organism evidence="5 7">
    <name type="scientific">Legionella feeleii</name>
    <dbReference type="NCBI Taxonomy" id="453"/>
    <lineage>
        <taxon>Bacteria</taxon>
        <taxon>Pseudomonadati</taxon>
        <taxon>Pseudomonadota</taxon>
        <taxon>Gammaproteobacteria</taxon>
        <taxon>Legionellales</taxon>
        <taxon>Legionellaceae</taxon>
        <taxon>Legionella</taxon>
    </lineage>
</organism>
<dbReference type="Proteomes" id="UP000054698">
    <property type="component" value="Unassembled WGS sequence"/>
</dbReference>
<dbReference type="Proteomes" id="UP000251942">
    <property type="component" value="Unassembled WGS sequence"/>
</dbReference>
<keyword evidence="3" id="KW-0479">Metal-binding</keyword>
<name>A0A0W0U8X6_9GAMM</name>
<keyword evidence="5" id="KW-0378">Hydrolase</keyword>
<dbReference type="PANTHER" id="PTHR10907">
    <property type="entry name" value="REGUCALCIN"/>
    <property type="match status" value="1"/>
</dbReference>
<dbReference type="InterPro" id="IPR013658">
    <property type="entry name" value="SGL"/>
</dbReference>
<evidence type="ECO:0000313" key="8">
    <source>
        <dbReference type="Proteomes" id="UP000251942"/>
    </source>
</evidence>
<dbReference type="GO" id="GO:0005509">
    <property type="term" value="F:calcium ion binding"/>
    <property type="evidence" value="ECO:0007669"/>
    <property type="project" value="TreeGrafter"/>
</dbReference>